<gene>
    <name evidence="12" type="ORF">BTA35_0203435</name>
</gene>
<dbReference type="InterPro" id="IPR050992">
    <property type="entry name" value="CheZ_family_phosphatases"/>
</dbReference>
<comment type="subunit">
    <text evidence="10">Homodimer.</text>
</comment>
<evidence type="ECO:0000256" key="11">
    <source>
        <dbReference type="PIRSR" id="PIRSR002884-1"/>
    </source>
</evidence>
<feature type="site" description="Enhances dephosphorylation of CheY-P" evidence="11">
    <location>
        <position position="186"/>
    </location>
</feature>
<dbReference type="GO" id="GO:0050920">
    <property type="term" value="P:regulation of chemotaxis"/>
    <property type="evidence" value="ECO:0007669"/>
    <property type="project" value="InterPro"/>
</dbReference>
<dbReference type="Pfam" id="PF04344">
    <property type="entry name" value="CheZ"/>
    <property type="match status" value="1"/>
</dbReference>
<reference evidence="12" key="1">
    <citation type="submission" date="2017-02" db="EMBL/GenBank/DDBJ databases">
        <title>Draft Genome Sequence of the Salt Water Bacterium Oceanospirillum linum ATCC 11336.</title>
        <authorList>
            <person name="Trachtenberg A.M."/>
            <person name="Carney J.G."/>
            <person name="Linnane J.D."/>
            <person name="Rheaume B.A."/>
            <person name="Pitts N.L."/>
            <person name="Mykles D.L."/>
            <person name="Maclea K.S."/>
        </authorList>
    </citation>
    <scope>NUCLEOTIDE SEQUENCE [LARGE SCALE GENOMIC DNA]</scope>
    <source>
        <strain evidence="12">ATCC 11336</strain>
    </source>
</reference>
<accession>A0A1T1HFD1</accession>
<evidence type="ECO:0000256" key="3">
    <source>
        <dbReference type="ARBA" id="ARBA00018484"/>
    </source>
</evidence>
<keyword evidence="5 10" id="KW-0145">Chemotaxis</keyword>
<evidence type="ECO:0000256" key="5">
    <source>
        <dbReference type="ARBA" id="ARBA00022500"/>
    </source>
</evidence>
<dbReference type="Gene3D" id="1.10.287.500">
    <property type="entry name" value="Helix hairpin bin"/>
    <property type="match status" value="1"/>
</dbReference>
<protein>
    <recommendedName>
        <fullName evidence="3 10">Protein phosphatase CheZ</fullName>
        <ecNumber evidence="10">3.1.3.-</ecNumber>
    </recommendedName>
    <alternativeName>
        <fullName evidence="9 10">Chemotaxis protein CheZ</fullName>
    </alternativeName>
</protein>
<dbReference type="PANTHER" id="PTHR43693">
    <property type="entry name" value="PROTEIN PHOSPHATASE CHEZ"/>
    <property type="match status" value="1"/>
</dbReference>
<dbReference type="STRING" id="966.BTA35_0203435"/>
<dbReference type="GO" id="GO:0009288">
    <property type="term" value="C:bacterial-type flagellum"/>
    <property type="evidence" value="ECO:0007669"/>
    <property type="project" value="InterPro"/>
</dbReference>
<evidence type="ECO:0000256" key="6">
    <source>
        <dbReference type="ARBA" id="ARBA00022779"/>
    </source>
</evidence>
<dbReference type="PIRSF" id="PIRSF002884">
    <property type="entry name" value="CheZ"/>
    <property type="match status" value="1"/>
</dbReference>
<sequence length="262" mass="29336">MALKSPGEEQVSEFEQILKESTSELLEKVESGQLSDAVNLIQRINDERNRNLYLEVGRLTRALHDAITNFHIDVGAGNPASEKMSQMANATDRLNYVIRMTQDAANQTMDKVDESAPVAERLSEQASSLRKDWARLVRREMKPDEFRGLYRKIDDFLKEAEDQAGTLSSNFNDILLAQGYQDLTGQVLIKVITLVQEIEENLVNLVCMAGQVDQITGIQRDTSDRITEEAHAPEGPIINAEQRKDVVSGQDEVDDLLSSLGF</sequence>
<evidence type="ECO:0000256" key="7">
    <source>
        <dbReference type="ARBA" id="ARBA00022801"/>
    </source>
</evidence>
<keyword evidence="8 10" id="KW-0904">Protein phosphatase</keyword>
<keyword evidence="6 10" id="KW-0283">Flagellar rotation</keyword>
<keyword evidence="7 10" id="KW-0378">Hydrolase</keyword>
<dbReference type="InterPro" id="IPR007439">
    <property type="entry name" value="Chemotax_Pase_CheZ"/>
</dbReference>
<dbReference type="RefSeq" id="WP_077243000.1">
    <property type="nucleotide sequence ID" value="NZ_FXTS01000001.1"/>
</dbReference>
<dbReference type="GO" id="GO:0097588">
    <property type="term" value="P:archaeal or bacterial-type flagellum-dependent cell motility"/>
    <property type="evidence" value="ECO:0007669"/>
    <property type="project" value="UniProtKB-KW"/>
</dbReference>
<evidence type="ECO:0000256" key="9">
    <source>
        <dbReference type="ARBA" id="ARBA00029599"/>
    </source>
</evidence>
<comment type="caution">
    <text evidence="12">The sequence shown here is derived from an EMBL/GenBank/DDBJ whole genome shotgun (WGS) entry which is preliminary data.</text>
</comment>
<evidence type="ECO:0000256" key="2">
    <source>
        <dbReference type="ARBA" id="ARBA00005908"/>
    </source>
</evidence>
<comment type="function">
    <text evidence="10">Plays an important role in bacterial chemotaxis signal transduction pathway by accelerating the dephosphorylation of phosphorylated CheY (CheY-P).</text>
</comment>
<name>A0A1T1HFD1_OCELI</name>
<comment type="similarity">
    <text evidence="2 10">Belongs to the CheZ family.</text>
</comment>
<evidence type="ECO:0000313" key="12">
    <source>
        <dbReference type="EMBL" id="OOV88561.1"/>
    </source>
</evidence>
<dbReference type="EMBL" id="MTSD02000001">
    <property type="protein sequence ID" value="OOV88561.1"/>
    <property type="molecule type" value="Genomic_DNA"/>
</dbReference>
<organism evidence="12 13">
    <name type="scientific">Oceanospirillum linum</name>
    <dbReference type="NCBI Taxonomy" id="966"/>
    <lineage>
        <taxon>Bacteria</taxon>
        <taxon>Pseudomonadati</taxon>
        <taxon>Pseudomonadota</taxon>
        <taxon>Gammaproteobacteria</taxon>
        <taxon>Oceanospirillales</taxon>
        <taxon>Oceanospirillaceae</taxon>
        <taxon>Oceanospirillum</taxon>
    </lineage>
</organism>
<keyword evidence="4 10" id="KW-0963">Cytoplasm</keyword>
<dbReference type="EC" id="3.1.3.-" evidence="10"/>
<comment type="subcellular location">
    <subcellularLocation>
        <location evidence="1 10">Cytoplasm</location>
    </subcellularLocation>
</comment>
<evidence type="ECO:0000256" key="1">
    <source>
        <dbReference type="ARBA" id="ARBA00004496"/>
    </source>
</evidence>
<dbReference type="GO" id="GO:0004721">
    <property type="term" value="F:phosphoprotein phosphatase activity"/>
    <property type="evidence" value="ECO:0007669"/>
    <property type="project" value="UniProtKB-KW"/>
</dbReference>
<dbReference type="AlphaFoldDB" id="A0A1T1HFD1"/>
<dbReference type="GO" id="GO:0006935">
    <property type="term" value="P:chemotaxis"/>
    <property type="evidence" value="ECO:0007669"/>
    <property type="project" value="UniProtKB-KW"/>
</dbReference>
<dbReference type="PANTHER" id="PTHR43693:SF1">
    <property type="entry name" value="PROTEIN PHOSPHATASE CHEZ"/>
    <property type="match status" value="1"/>
</dbReference>
<proteinExistence type="inferred from homology"/>
<dbReference type="Proteomes" id="UP000190064">
    <property type="component" value="Unassembled WGS sequence"/>
</dbReference>
<dbReference type="GO" id="GO:0005737">
    <property type="term" value="C:cytoplasm"/>
    <property type="evidence" value="ECO:0007669"/>
    <property type="project" value="UniProtKB-SubCell"/>
</dbReference>
<evidence type="ECO:0000256" key="8">
    <source>
        <dbReference type="ARBA" id="ARBA00022912"/>
    </source>
</evidence>
<evidence type="ECO:0000313" key="13">
    <source>
        <dbReference type="Proteomes" id="UP000190064"/>
    </source>
</evidence>
<dbReference type="SUPFAM" id="SSF75708">
    <property type="entry name" value="Chemotaxis phosphatase CheZ"/>
    <property type="match status" value="1"/>
</dbReference>
<evidence type="ECO:0000256" key="4">
    <source>
        <dbReference type="ARBA" id="ARBA00022490"/>
    </source>
</evidence>
<keyword evidence="13" id="KW-1185">Reference proteome</keyword>
<evidence type="ECO:0000256" key="10">
    <source>
        <dbReference type="PIRNR" id="PIRNR002884"/>
    </source>
</evidence>